<feature type="domain" description="AMP-binding enzyme C-terminal" evidence="3">
    <location>
        <begin position="546"/>
        <end position="621"/>
    </location>
</feature>
<feature type="domain" description="AMP-dependent synthetase/ligase" evidence="2">
    <location>
        <begin position="43"/>
        <end position="496"/>
    </location>
</feature>
<proteinExistence type="predicted"/>
<evidence type="ECO:0000256" key="1">
    <source>
        <dbReference type="SAM" id="MobiDB-lite"/>
    </source>
</evidence>
<dbReference type="Pfam" id="PF00501">
    <property type="entry name" value="AMP-binding"/>
    <property type="match status" value="1"/>
</dbReference>
<reference evidence="4 5" key="1">
    <citation type="submission" date="2016-01" db="EMBL/GenBank/DDBJ databases">
        <title>Streptomyces amritsarensis strain MTCC 11845 genome sequencing and assembly.</title>
        <authorList>
            <person name="Sharma D."/>
            <person name="Nair G.R."/>
            <person name="Kaur G."/>
            <person name="Manhas R.K."/>
            <person name="Mayilraj S."/>
        </authorList>
    </citation>
    <scope>NUCLEOTIDE SEQUENCE [LARGE SCALE GENOMIC DNA]</scope>
    <source>
        <strain evidence="4 5">MTCC 11845</strain>
    </source>
</reference>
<dbReference type="PANTHER" id="PTHR43767:SF1">
    <property type="entry name" value="NONRIBOSOMAL PEPTIDE SYNTHASE PES1 (EUROFUNG)-RELATED"/>
    <property type="match status" value="1"/>
</dbReference>
<dbReference type="SUPFAM" id="SSF56801">
    <property type="entry name" value="Acetyl-CoA synthetase-like"/>
    <property type="match status" value="1"/>
</dbReference>
<accession>A0ABX3G372</accession>
<evidence type="ECO:0000313" key="4">
    <source>
        <dbReference type="EMBL" id="OLZ63301.1"/>
    </source>
</evidence>
<evidence type="ECO:0000313" key="5">
    <source>
        <dbReference type="Proteomes" id="UP000187151"/>
    </source>
</evidence>
<dbReference type="PANTHER" id="PTHR43767">
    <property type="entry name" value="LONG-CHAIN-FATTY-ACID--COA LIGASE"/>
    <property type="match status" value="1"/>
</dbReference>
<dbReference type="Proteomes" id="UP000187151">
    <property type="component" value="Unassembled WGS sequence"/>
</dbReference>
<dbReference type="InterPro" id="IPR045851">
    <property type="entry name" value="AMP-bd_C_sf"/>
</dbReference>
<dbReference type="InterPro" id="IPR000873">
    <property type="entry name" value="AMP-dep_synth/lig_dom"/>
</dbReference>
<dbReference type="InterPro" id="IPR025110">
    <property type="entry name" value="AMP-bd_C"/>
</dbReference>
<dbReference type="InterPro" id="IPR042099">
    <property type="entry name" value="ANL_N_sf"/>
</dbReference>
<name>A0ABX3G372_9ACTN</name>
<organism evidence="4 5">
    <name type="scientific">Streptomyces amritsarensis</name>
    <dbReference type="NCBI Taxonomy" id="681158"/>
    <lineage>
        <taxon>Bacteria</taxon>
        <taxon>Bacillati</taxon>
        <taxon>Actinomycetota</taxon>
        <taxon>Actinomycetes</taxon>
        <taxon>Kitasatosporales</taxon>
        <taxon>Streptomycetaceae</taxon>
        <taxon>Streptomyces</taxon>
    </lineage>
</organism>
<dbReference type="Gene3D" id="3.30.300.30">
    <property type="match status" value="1"/>
</dbReference>
<dbReference type="Gene3D" id="3.40.50.12780">
    <property type="entry name" value="N-terminal domain of ligase-like"/>
    <property type="match status" value="1"/>
</dbReference>
<dbReference type="InterPro" id="IPR050237">
    <property type="entry name" value="ATP-dep_AMP-bd_enzyme"/>
</dbReference>
<evidence type="ECO:0000259" key="2">
    <source>
        <dbReference type="Pfam" id="PF00501"/>
    </source>
</evidence>
<dbReference type="PROSITE" id="PS00455">
    <property type="entry name" value="AMP_BINDING"/>
    <property type="match status" value="1"/>
</dbReference>
<dbReference type="RefSeq" id="WP_076045248.1">
    <property type="nucleotide sequence ID" value="NZ_MQUR01000050.1"/>
</dbReference>
<dbReference type="Gene3D" id="3.40.50.980">
    <property type="match status" value="1"/>
</dbReference>
<dbReference type="EMBL" id="MQUR01000050">
    <property type="protein sequence ID" value="OLZ63301.1"/>
    <property type="molecule type" value="Genomic_DNA"/>
</dbReference>
<sequence>MTPASPASPSSTTSAYAARPWRGLLSPVQLAPVAPPPTVLHAFREAAARAPERTALAYFDGRIGYAEADALSDSVAGHLAARGVRRGDRVAVMLQNTPHFVLAVLGAWKAGAVVVPLNPMYKSGEVGHVLRDSGAAALVCEARAWTAYLRQAARGSAVRTVLTASDRDFQTRDDPRVFGPPQARPAVPDQAPGPSSARPPAPAPGPIAAAAAAMAPAPIAAAAMAPGSAAAPARPPVPAQPDAPDAVPGRERTAADPVAVDLFTAARAGRPAPQGPDLTAADTALISYTSGTSGTPKGAMNPHGALTYNAVRQVTSHPLAEGAGYFALAPLFHITGMVCELAACFVNAGTLVLAHRFDAGAVLDAFLEHRPAYTVGPATAFMALAAHPAATPDHFASFQVISSGGAPLPPALVERLRAAFGFYLRNGYGLTECTAPCASVPVHLEAPVDPASGTLSVGLPGTDTVVRILDEQGAELPIGETGEIAVRGPQVVPGYWGLPAETAEAFPDGELRTGDVGFMDPDGWLYVVDRKKDMINASGFKVWPREVEDVLYTHPAVREAAVVGVPDPYRGESVKAYVSLRPGTSAEPAELSAYCAERIAAYKYPRQVEILPVLPKTTSGKILRRELRDRG</sequence>
<evidence type="ECO:0000259" key="3">
    <source>
        <dbReference type="Pfam" id="PF13193"/>
    </source>
</evidence>
<feature type="region of interest" description="Disordered" evidence="1">
    <location>
        <begin position="166"/>
        <end position="204"/>
    </location>
</feature>
<gene>
    <name evidence="4" type="ORF">AVW11_20805</name>
</gene>
<comment type="caution">
    <text evidence="4">The sequence shown here is derived from an EMBL/GenBank/DDBJ whole genome shotgun (WGS) entry which is preliminary data.</text>
</comment>
<feature type="region of interest" description="Disordered" evidence="1">
    <location>
        <begin position="229"/>
        <end position="252"/>
    </location>
</feature>
<dbReference type="Pfam" id="PF13193">
    <property type="entry name" value="AMP-binding_C"/>
    <property type="match status" value="1"/>
</dbReference>
<feature type="compositionally biased region" description="Basic and acidic residues" evidence="1">
    <location>
        <begin position="166"/>
        <end position="176"/>
    </location>
</feature>
<dbReference type="InterPro" id="IPR020845">
    <property type="entry name" value="AMP-binding_CS"/>
</dbReference>
<keyword evidence="5" id="KW-1185">Reference proteome</keyword>
<protein>
    <submittedName>
        <fullName evidence="4">Acyl-CoA synthetase</fullName>
    </submittedName>
</protein>